<reference evidence="1 2" key="1">
    <citation type="submission" date="2012-01" db="EMBL/GenBank/DDBJ databases">
        <title>Complete sequence of Desulfotomaculum gibsoniae DSM 7213.</title>
        <authorList>
            <consortium name="US DOE Joint Genome Institute"/>
            <person name="Lucas S."/>
            <person name="Han J."/>
            <person name="Lapidus A."/>
            <person name="Cheng J.-F."/>
            <person name="Goodwin L."/>
            <person name="Pitluck S."/>
            <person name="Peters L."/>
            <person name="Ovchinnikova G."/>
            <person name="Teshima H."/>
            <person name="Detter J.C."/>
            <person name="Han C."/>
            <person name="Tapia R."/>
            <person name="Land M."/>
            <person name="Hauser L."/>
            <person name="Kyrpides N."/>
            <person name="Ivanova N."/>
            <person name="Pagani I."/>
            <person name="Parshina S."/>
            <person name="Plugge C."/>
            <person name="Muyzer G."/>
            <person name="Kuever J."/>
            <person name="Ivanova A."/>
            <person name="Nazina T."/>
            <person name="Klenk H.-P."/>
            <person name="Brambilla E."/>
            <person name="Spring S."/>
            <person name="Stams A.F."/>
            <person name="Woyke T."/>
        </authorList>
    </citation>
    <scope>NUCLEOTIDE SEQUENCE [LARGE SCALE GENOMIC DNA]</scope>
    <source>
        <strain evidence="1 2">DSM 7213</strain>
    </source>
</reference>
<organism evidence="1 2">
    <name type="scientific">Desulfoscipio gibsoniae DSM 7213</name>
    <dbReference type="NCBI Taxonomy" id="767817"/>
    <lineage>
        <taxon>Bacteria</taxon>
        <taxon>Bacillati</taxon>
        <taxon>Bacillota</taxon>
        <taxon>Clostridia</taxon>
        <taxon>Eubacteriales</taxon>
        <taxon>Desulfallaceae</taxon>
        <taxon>Desulfoscipio</taxon>
    </lineage>
</organism>
<accession>R4KB04</accession>
<dbReference type="AlphaFoldDB" id="R4KB04"/>
<evidence type="ECO:0000313" key="1">
    <source>
        <dbReference type="EMBL" id="AGK99748.1"/>
    </source>
</evidence>
<dbReference type="Proteomes" id="UP000013520">
    <property type="component" value="Chromosome"/>
</dbReference>
<name>R4KB04_9FIRM</name>
<dbReference type="EMBL" id="CP003273">
    <property type="protein sequence ID" value="AGK99748.1"/>
    <property type="molecule type" value="Genomic_DNA"/>
</dbReference>
<proteinExistence type="predicted"/>
<gene>
    <name evidence="1" type="ORF">Desgi_0135</name>
</gene>
<dbReference type="KEGG" id="dgi:Desgi_0135"/>
<dbReference type="STRING" id="767817.Desgi_0135"/>
<evidence type="ECO:0000313" key="2">
    <source>
        <dbReference type="Proteomes" id="UP000013520"/>
    </source>
</evidence>
<dbReference type="HOGENOM" id="CLU_2665111_0_0_9"/>
<sequence length="75" mass="8529">MYYADQSLMKAREALVKAGVQVPDKFDLELDRYAKRGVNEVTYNFYCGYCLDSSMVDITALFYLAKSLPFPVPMG</sequence>
<dbReference type="eggNOG" id="COG3303">
    <property type="taxonomic scope" value="Bacteria"/>
</dbReference>
<keyword evidence="2" id="KW-1185">Reference proteome</keyword>
<protein>
    <submittedName>
        <fullName evidence="1">Uncharacterized protein</fullName>
    </submittedName>
</protein>
<dbReference type="RefSeq" id="WP_006523210.1">
    <property type="nucleotide sequence ID" value="NC_021184.1"/>
</dbReference>